<sequence>MHILLYLLNFYRPLSNSRFIFLVSECSLSSFIVVVDSGRLLEPHDFTVPGERRALDIAGLITDIGYEVSVYGVTKMGYRATPLTTVAVTGTPRGPSLRLVSSPRASFLLLCHLLPYAALKMTLARAVTSFLPPVPCSTEWPPASMKLLY</sequence>
<dbReference type="Proteomes" id="UP000694620">
    <property type="component" value="Chromosome 9"/>
</dbReference>
<organism evidence="1 2">
    <name type="scientific">Erpetoichthys calabaricus</name>
    <name type="common">Rope fish</name>
    <name type="synonym">Calamoichthys calabaricus</name>
    <dbReference type="NCBI Taxonomy" id="27687"/>
    <lineage>
        <taxon>Eukaryota</taxon>
        <taxon>Metazoa</taxon>
        <taxon>Chordata</taxon>
        <taxon>Craniata</taxon>
        <taxon>Vertebrata</taxon>
        <taxon>Euteleostomi</taxon>
        <taxon>Actinopterygii</taxon>
        <taxon>Polypteriformes</taxon>
        <taxon>Polypteridae</taxon>
        <taxon>Erpetoichthys</taxon>
    </lineage>
</organism>
<reference evidence="1" key="2">
    <citation type="submission" date="2025-08" db="UniProtKB">
        <authorList>
            <consortium name="Ensembl"/>
        </authorList>
    </citation>
    <scope>IDENTIFICATION</scope>
</reference>
<dbReference type="Gene3D" id="2.60.40.10">
    <property type="entry name" value="Immunoglobulins"/>
    <property type="match status" value="1"/>
</dbReference>
<reference evidence="1" key="3">
    <citation type="submission" date="2025-09" db="UniProtKB">
        <authorList>
            <consortium name="Ensembl"/>
        </authorList>
    </citation>
    <scope>IDENTIFICATION</scope>
</reference>
<keyword evidence="2" id="KW-1185">Reference proteome</keyword>
<proteinExistence type="predicted"/>
<evidence type="ECO:0000313" key="1">
    <source>
        <dbReference type="Ensembl" id="ENSECRP00000027622.1"/>
    </source>
</evidence>
<protein>
    <submittedName>
        <fullName evidence="1">Uncharacterized protein</fullName>
    </submittedName>
</protein>
<dbReference type="GeneTree" id="ENSGT01030000235246"/>
<dbReference type="InterPro" id="IPR013783">
    <property type="entry name" value="Ig-like_fold"/>
</dbReference>
<accession>A0A8C4TAD9</accession>
<name>A0A8C4TAD9_ERPCA</name>
<dbReference type="AlphaFoldDB" id="A0A8C4TAD9"/>
<reference evidence="1" key="1">
    <citation type="submission" date="2021-06" db="EMBL/GenBank/DDBJ databases">
        <authorList>
            <consortium name="Wellcome Sanger Institute Data Sharing"/>
        </authorList>
    </citation>
    <scope>NUCLEOTIDE SEQUENCE [LARGE SCALE GENOMIC DNA]</scope>
</reference>
<dbReference type="Ensembl" id="ENSECRT00000028197.1">
    <property type="protein sequence ID" value="ENSECRP00000027622.1"/>
    <property type="gene ID" value="ENSECRG00000018701.1"/>
</dbReference>
<evidence type="ECO:0000313" key="2">
    <source>
        <dbReference type="Proteomes" id="UP000694620"/>
    </source>
</evidence>